<dbReference type="AlphaFoldDB" id="A0AA39TP00"/>
<accession>A0AA39TP00</accession>
<feature type="transmembrane region" description="Helical" evidence="7">
    <location>
        <begin position="140"/>
        <end position="161"/>
    </location>
</feature>
<evidence type="ECO:0000256" key="2">
    <source>
        <dbReference type="ARBA" id="ARBA00007520"/>
    </source>
</evidence>
<feature type="domain" description="Major facilitator superfamily (MFS) profile" evidence="8">
    <location>
        <begin position="50"/>
        <end position="490"/>
    </location>
</feature>
<gene>
    <name evidence="9" type="ORF">B0T14DRAFT_441508</name>
</gene>
<evidence type="ECO:0000256" key="5">
    <source>
        <dbReference type="ARBA" id="ARBA00022989"/>
    </source>
</evidence>
<evidence type="ECO:0000256" key="3">
    <source>
        <dbReference type="ARBA" id="ARBA00022448"/>
    </source>
</evidence>
<comment type="similarity">
    <text evidence="2">Belongs to the major facilitator superfamily. TCR/Tet family.</text>
</comment>
<dbReference type="Proteomes" id="UP001175000">
    <property type="component" value="Unassembled WGS sequence"/>
</dbReference>
<dbReference type="SUPFAM" id="SSF103473">
    <property type="entry name" value="MFS general substrate transporter"/>
    <property type="match status" value="1"/>
</dbReference>
<keyword evidence="10" id="KW-1185">Reference proteome</keyword>
<feature type="transmembrane region" description="Helical" evidence="7">
    <location>
        <begin position="173"/>
        <end position="192"/>
    </location>
</feature>
<dbReference type="GO" id="GO:0022857">
    <property type="term" value="F:transmembrane transporter activity"/>
    <property type="evidence" value="ECO:0007669"/>
    <property type="project" value="InterPro"/>
</dbReference>
<evidence type="ECO:0000256" key="7">
    <source>
        <dbReference type="SAM" id="Phobius"/>
    </source>
</evidence>
<keyword evidence="6 7" id="KW-0472">Membrane</keyword>
<protein>
    <submittedName>
        <fullName evidence="9">Major facilitator superfamily domain-containing protein</fullName>
    </submittedName>
</protein>
<comment type="caution">
    <text evidence="9">The sequence shown here is derived from an EMBL/GenBank/DDBJ whole genome shotgun (WGS) entry which is preliminary data.</text>
</comment>
<evidence type="ECO:0000256" key="1">
    <source>
        <dbReference type="ARBA" id="ARBA00004141"/>
    </source>
</evidence>
<feature type="transmembrane region" description="Helical" evidence="7">
    <location>
        <begin position="276"/>
        <end position="297"/>
    </location>
</feature>
<reference evidence="9" key="1">
    <citation type="submission" date="2023-06" db="EMBL/GenBank/DDBJ databases">
        <title>Genome-scale phylogeny and comparative genomics of the fungal order Sordariales.</title>
        <authorList>
            <consortium name="Lawrence Berkeley National Laboratory"/>
            <person name="Hensen N."/>
            <person name="Bonometti L."/>
            <person name="Westerberg I."/>
            <person name="Brannstrom I.O."/>
            <person name="Guillou S."/>
            <person name="Cros-Aarteil S."/>
            <person name="Calhoun S."/>
            <person name="Haridas S."/>
            <person name="Kuo A."/>
            <person name="Mondo S."/>
            <person name="Pangilinan J."/>
            <person name="Riley R."/>
            <person name="Labutti K."/>
            <person name="Andreopoulos B."/>
            <person name="Lipzen A."/>
            <person name="Chen C."/>
            <person name="Yanf M."/>
            <person name="Daum C."/>
            <person name="Ng V."/>
            <person name="Clum A."/>
            <person name="Steindorff A."/>
            <person name="Ohm R."/>
            <person name="Martin F."/>
            <person name="Silar P."/>
            <person name="Natvig D."/>
            <person name="Lalanne C."/>
            <person name="Gautier V."/>
            <person name="Ament-Velasquez S.L."/>
            <person name="Kruys A."/>
            <person name="Hutchinson M.I."/>
            <person name="Powell A.J."/>
            <person name="Barry K."/>
            <person name="Miller A.N."/>
            <person name="Grigoriev I.V."/>
            <person name="Debuchy R."/>
            <person name="Gladieux P."/>
            <person name="Thoren M.H."/>
            <person name="Johannesson H."/>
        </authorList>
    </citation>
    <scope>NUCLEOTIDE SEQUENCE</scope>
    <source>
        <strain evidence="9">CBS 606.72</strain>
    </source>
</reference>
<evidence type="ECO:0000259" key="8">
    <source>
        <dbReference type="PROSITE" id="PS50850"/>
    </source>
</evidence>
<dbReference type="PANTHER" id="PTHR23501:SF12">
    <property type="entry name" value="MAJOR FACILITATOR SUPERFAMILY (MFS) PROFILE DOMAIN-CONTAINING PROTEIN-RELATED"/>
    <property type="match status" value="1"/>
</dbReference>
<dbReference type="InterPro" id="IPR020846">
    <property type="entry name" value="MFS_dom"/>
</dbReference>
<feature type="transmembrane region" description="Helical" evidence="7">
    <location>
        <begin position="244"/>
        <end position="264"/>
    </location>
</feature>
<feature type="transmembrane region" description="Helical" evidence="7">
    <location>
        <begin position="85"/>
        <end position="108"/>
    </location>
</feature>
<feature type="transmembrane region" description="Helical" evidence="7">
    <location>
        <begin position="525"/>
        <end position="542"/>
    </location>
</feature>
<sequence>MSTAPTPATSIAPIAEKPLDSFDAEKVDDTLQSSTETPVRSIQGFRWILICASIYLTAFLYGLDTTIAADIQGPVIEAFGQIDKLAWIGAGFALGSIAVLLFVGSLLNNFNMKLVYVGGLLMFEVGSVICGAAPNMNALIVGRVIAGTGGSGIYLGALNYFSCLTIPAERGLYIGLCGLHWGLGAVLGPVIGGAFAQSSATWRWAFYINLVIGAVVAPIFLFILPTIHPAKGKPIRSRLATIDFLGHFLVAATWALFTVAFSFAGIQWPWSDGRSIALVVVFGVLLLATIFQQYFTILTTVATRAVPGHLLPSRTQVLLMTGTAASSATLFTVVYFIPIYFQFVHGDGPIQAAIRLLPYIIILVVVNVLIGNFLAKIRYYMPLYLISGILITLGGSLLLVYLDSATSKSVIYGLTVIVAVGTGLTAQLGYAVSTLTVAPADIGNGLALQNIGQIGGAAVVLVISGQVFQSYAARNLTAALAGHGLSPEEILSVRAGAQSPVFETLSGELKQAATQAIVSAMQRSFALVASSGAIMILAAVGMKREKLNFGPAA</sequence>
<feature type="transmembrane region" description="Helical" evidence="7">
    <location>
        <begin position="450"/>
        <end position="468"/>
    </location>
</feature>
<dbReference type="EMBL" id="JAULSU010000007">
    <property type="protein sequence ID" value="KAK0611991.1"/>
    <property type="molecule type" value="Genomic_DNA"/>
</dbReference>
<dbReference type="PANTHER" id="PTHR23501">
    <property type="entry name" value="MAJOR FACILITATOR SUPERFAMILY"/>
    <property type="match status" value="1"/>
</dbReference>
<name>A0AA39TP00_9PEZI</name>
<evidence type="ECO:0000313" key="10">
    <source>
        <dbReference type="Proteomes" id="UP001175000"/>
    </source>
</evidence>
<dbReference type="Gene3D" id="1.20.1250.20">
    <property type="entry name" value="MFS general substrate transporter like domains"/>
    <property type="match status" value="2"/>
</dbReference>
<dbReference type="GO" id="GO:0005886">
    <property type="term" value="C:plasma membrane"/>
    <property type="evidence" value="ECO:0007669"/>
    <property type="project" value="TreeGrafter"/>
</dbReference>
<feature type="transmembrane region" description="Helical" evidence="7">
    <location>
        <begin position="409"/>
        <end position="430"/>
    </location>
</feature>
<feature type="transmembrane region" description="Helical" evidence="7">
    <location>
        <begin position="204"/>
        <end position="224"/>
    </location>
</feature>
<comment type="subcellular location">
    <subcellularLocation>
        <location evidence="1">Membrane</location>
        <topology evidence="1">Multi-pass membrane protein</topology>
    </subcellularLocation>
</comment>
<evidence type="ECO:0000256" key="4">
    <source>
        <dbReference type="ARBA" id="ARBA00022692"/>
    </source>
</evidence>
<keyword evidence="5 7" id="KW-1133">Transmembrane helix</keyword>
<feature type="transmembrane region" description="Helical" evidence="7">
    <location>
        <begin position="381"/>
        <end position="402"/>
    </location>
</feature>
<dbReference type="InterPro" id="IPR011701">
    <property type="entry name" value="MFS"/>
</dbReference>
<evidence type="ECO:0000256" key="6">
    <source>
        <dbReference type="ARBA" id="ARBA00023136"/>
    </source>
</evidence>
<feature type="transmembrane region" description="Helical" evidence="7">
    <location>
        <begin position="356"/>
        <end position="375"/>
    </location>
</feature>
<dbReference type="Pfam" id="PF07690">
    <property type="entry name" value="MFS_1"/>
    <property type="match status" value="1"/>
</dbReference>
<dbReference type="InterPro" id="IPR036259">
    <property type="entry name" value="MFS_trans_sf"/>
</dbReference>
<proteinExistence type="inferred from homology"/>
<keyword evidence="3" id="KW-0813">Transport</keyword>
<feature type="transmembrane region" description="Helical" evidence="7">
    <location>
        <begin position="44"/>
        <end position="64"/>
    </location>
</feature>
<feature type="transmembrane region" description="Helical" evidence="7">
    <location>
        <begin position="114"/>
        <end position="133"/>
    </location>
</feature>
<organism evidence="9 10">
    <name type="scientific">Immersiella caudata</name>
    <dbReference type="NCBI Taxonomy" id="314043"/>
    <lineage>
        <taxon>Eukaryota</taxon>
        <taxon>Fungi</taxon>
        <taxon>Dikarya</taxon>
        <taxon>Ascomycota</taxon>
        <taxon>Pezizomycotina</taxon>
        <taxon>Sordariomycetes</taxon>
        <taxon>Sordariomycetidae</taxon>
        <taxon>Sordariales</taxon>
        <taxon>Lasiosphaeriaceae</taxon>
        <taxon>Immersiella</taxon>
    </lineage>
</organism>
<feature type="transmembrane region" description="Helical" evidence="7">
    <location>
        <begin position="317"/>
        <end position="344"/>
    </location>
</feature>
<dbReference type="PROSITE" id="PS50850">
    <property type="entry name" value="MFS"/>
    <property type="match status" value="1"/>
</dbReference>
<evidence type="ECO:0000313" key="9">
    <source>
        <dbReference type="EMBL" id="KAK0611991.1"/>
    </source>
</evidence>
<keyword evidence="4 7" id="KW-0812">Transmembrane</keyword>